<dbReference type="SUPFAM" id="SSF158702">
    <property type="entry name" value="Sec63 N-terminal domain-like"/>
    <property type="match status" value="1"/>
</dbReference>
<feature type="domain" description="SEC63" evidence="1">
    <location>
        <begin position="1"/>
        <end position="59"/>
    </location>
</feature>
<gene>
    <name evidence="2" type="ORF">M9458_033383</name>
</gene>
<sequence>VRDEELEELENMMDKFCELPAAGGVENGYGKINILLQTYIGRGEVDSFSLISDLSYVAQ</sequence>
<name>A0ABD0PG82_CIRMR</name>
<dbReference type="Proteomes" id="UP001529510">
    <property type="component" value="Unassembled WGS sequence"/>
</dbReference>
<dbReference type="Gene3D" id="1.10.3380.10">
    <property type="entry name" value="Sec63 N-terminal domain-like domain"/>
    <property type="match status" value="1"/>
</dbReference>
<comment type="caution">
    <text evidence="2">The sequence shown here is derived from an EMBL/GenBank/DDBJ whole genome shotgun (WGS) entry which is preliminary data.</text>
</comment>
<reference evidence="2 3" key="1">
    <citation type="submission" date="2024-05" db="EMBL/GenBank/DDBJ databases">
        <title>Genome sequencing and assembly of Indian major carp, Cirrhinus mrigala (Hamilton, 1822).</title>
        <authorList>
            <person name="Mohindra V."/>
            <person name="Chowdhury L.M."/>
            <person name="Lal K."/>
            <person name="Jena J.K."/>
        </authorList>
    </citation>
    <scope>NUCLEOTIDE SEQUENCE [LARGE SCALE GENOMIC DNA]</scope>
    <source>
        <strain evidence="2">CM1030</strain>
        <tissue evidence="2">Blood</tissue>
    </source>
</reference>
<dbReference type="EMBL" id="JAMKFB020000016">
    <property type="protein sequence ID" value="KAL0173072.1"/>
    <property type="molecule type" value="Genomic_DNA"/>
</dbReference>
<evidence type="ECO:0000259" key="1">
    <source>
        <dbReference type="Pfam" id="PF02889"/>
    </source>
</evidence>
<evidence type="ECO:0000313" key="3">
    <source>
        <dbReference type="Proteomes" id="UP001529510"/>
    </source>
</evidence>
<organism evidence="2 3">
    <name type="scientific">Cirrhinus mrigala</name>
    <name type="common">Mrigala</name>
    <dbReference type="NCBI Taxonomy" id="683832"/>
    <lineage>
        <taxon>Eukaryota</taxon>
        <taxon>Metazoa</taxon>
        <taxon>Chordata</taxon>
        <taxon>Craniata</taxon>
        <taxon>Vertebrata</taxon>
        <taxon>Euteleostomi</taxon>
        <taxon>Actinopterygii</taxon>
        <taxon>Neopterygii</taxon>
        <taxon>Teleostei</taxon>
        <taxon>Ostariophysi</taxon>
        <taxon>Cypriniformes</taxon>
        <taxon>Cyprinidae</taxon>
        <taxon>Labeoninae</taxon>
        <taxon>Labeonini</taxon>
        <taxon>Cirrhinus</taxon>
    </lineage>
</organism>
<keyword evidence="3" id="KW-1185">Reference proteome</keyword>
<proteinExistence type="predicted"/>
<dbReference type="Pfam" id="PF02889">
    <property type="entry name" value="Sec63"/>
    <property type="match status" value="1"/>
</dbReference>
<protein>
    <recommendedName>
        <fullName evidence="1">SEC63 domain-containing protein</fullName>
    </recommendedName>
</protein>
<accession>A0ABD0PG82</accession>
<dbReference type="InterPro" id="IPR004179">
    <property type="entry name" value="Sec63-dom"/>
</dbReference>
<evidence type="ECO:0000313" key="2">
    <source>
        <dbReference type="EMBL" id="KAL0173072.1"/>
    </source>
</evidence>
<feature type="non-terminal residue" evidence="2">
    <location>
        <position position="59"/>
    </location>
</feature>
<dbReference type="AlphaFoldDB" id="A0ABD0PG82"/>
<feature type="non-terminal residue" evidence="2">
    <location>
        <position position="1"/>
    </location>
</feature>